<accession>A0A401NZS5</accession>
<organism evidence="10 11">
    <name type="scientific">Scyliorhinus torazame</name>
    <name type="common">Cloudy catshark</name>
    <name type="synonym">Catulus torazame</name>
    <dbReference type="NCBI Taxonomy" id="75743"/>
    <lineage>
        <taxon>Eukaryota</taxon>
        <taxon>Metazoa</taxon>
        <taxon>Chordata</taxon>
        <taxon>Craniata</taxon>
        <taxon>Vertebrata</taxon>
        <taxon>Chondrichthyes</taxon>
        <taxon>Elasmobranchii</taxon>
        <taxon>Galeomorphii</taxon>
        <taxon>Galeoidea</taxon>
        <taxon>Carcharhiniformes</taxon>
        <taxon>Scyliorhinidae</taxon>
        <taxon>Scyliorhinus</taxon>
    </lineage>
</organism>
<evidence type="ECO:0000256" key="1">
    <source>
        <dbReference type="ARBA" id="ARBA00004236"/>
    </source>
</evidence>
<sequence length="510" mass="55809">MSSLKQRNKNHSERGSHTGQDDVAKKSTKGSKGGAGSGSATGRVLLQFLLFFILAAAAVLLAWYAHSLSQQLTHLHRRSEETSLRGHELAAKLGTVLQQVESTRTSVSRLDSVLLDTQQQLQETNAAVRKGESKTHHIGETLQKLQTEILRDLSEGIQDVRDARERDVASLEKTVEEKLRELTQSIHDNIATFTETQERSESNVEEVKSRMGALAATVQAKHQEMATLGGEWGELKSSFRSQLGAQAALEQRVSRAEVSLNAVSKEVHDCRQDLEEARARLDEQGNMLRAESTDASAERLRESLDSRLAAAEANVNDLNAAATHLSEKLEFYKLDSVLSALRGTAESQASLREDIQALKANLSELASPGGGGGRLEVLQQELQSLEARHRQHAEEARSKHEDSFTQLQKSVREVGEKHRDAAAALKAMEEALQAGMDEKFSTVEASVDELRSSIGEAKSDLEALGLTVDSLLSKPAETEAAEDELASLKLSLNELQSDVDKLSVSLNRMQ</sequence>
<reference evidence="10 11" key="1">
    <citation type="journal article" date="2018" name="Nat. Ecol. Evol.">
        <title>Shark genomes provide insights into elasmobranch evolution and the origin of vertebrates.</title>
        <authorList>
            <person name="Hara Y"/>
            <person name="Yamaguchi K"/>
            <person name="Onimaru K"/>
            <person name="Kadota M"/>
            <person name="Koyanagi M"/>
            <person name="Keeley SD"/>
            <person name="Tatsumi K"/>
            <person name="Tanaka K"/>
            <person name="Motone F"/>
            <person name="Kageyama Y"/>
            <person name="Nozu R"/>
            <person name="Adachi N"/>
            <person name="Nishimura O"/>
            <person name="Nakagawa R"/>
            <person name="Tanegashima C"/>
            <person name="Kiyatake I"/>
            <person name="Matsumoto R"/>
            <person name="Murakumo K"/>
            <person name="Nishida K"/>
            <person name="Terakita A"/>
            <person name="Kuratani S"/>
            <person name="Sato K"/>
            <person name="Hyodo S Kuraku.S."/>
        </authorList>
    </citation>
    <scope>NUCLEOTIDE SEQUENCE [LARGE SCALE GENOMIC DNA]</scope>
</reference>
<dbReference type="GO" id="GO:0005886">
    <property type="term" value="C:plasma membrane"/>
    <property type="evidence" value="ECO:0007669"/>
    <property type="project" value="UniProtKB-SubCell"/>
</dbReference>
<evidence type="ECO:0000256" key="6">
    <source>
        <dbReference type="ARBA" id="ARBA00023136"/>
    </source>
</evidence>
<feature type="coiled-coil region" evidence="7">
    <location>
        <begin position="246"/>
        <end position="328"/>
    </location>
</feature>
<dbReference type="OMA" id="GFSGWCV"/>
<keyword evidence="5" id="KW-0597">Phosphoprotein</keyword>
<protein>
    <recommendedName>
        <fullName evidence="12">Cytoskeleton-associated protein 4</fullName>
    </recommendedName>
</protein>
<evidence type="ECO:0000256" key="4">
    <source>
        <dbReference type="ARBA" id="ARBA00022490"/>
    </source>
</evidence>
<keyword evidence="11" id="KW-1185">Reference proteome</keyword>
<feature type="coiled-coil region" evidence="7">
    <location>
        <begin position="478"/>
        <end position="505"/>
    </location>
</feature>
<dbReference type="OrthoDB" id="9944809at2759"/>
<evidence type="ECO:0000256" key="8">
    <source>
        <dbReference type="SAM" id="MobiDB-lite"/>
    </source>
</evidence>
<evidence type="ECO:0000256" key="9">
    <source>
        <dbReference type="SAM" id="Phobius"/>
    </source>
</evidence>
<feature type="compositionally biased region" description="Basic and acidic residues" evidence="8">
    <location>
        <begin position="10"/>
        <end position="25"/>
    </location>
</feature>
<keyword evidence="9" id="KW-0812">Transmembrane</keyword>
<comment type="caution">
    <text evidence="10">The sequence shown here is derived from an EMBL/GenBank/DDBJ whole genome shotgun (WGS) entry which is preliminary data.</text>
</comment>
<evidence type="ECO:0000313" key="11">
    <source>
        <dbReference type="Proteomes" id="UP000288216"/>
    </source>
</evidence>
<keyword evidence="6 9" id="KW-0472">Membrane</keyword>
<dbReference type="Proteomes" id="UP000288216">
    <property type="component" value="Unassembled WGS sequence"/>
</dbReference>
<evidence type="ECO:0000256" key="5">
    <source>
        <dbReference type="ARBA" id="ARBA00022553"/>
    </source>
</evidence>
<keyword evidence="4" id="KW-0963">Cytoplasm</keyword>
<dbReference type="STRING" id="75743.A0A401NZS5"/>
<dbReference type="PANTHER" id="PTHR45161:SF1">
    <property type="entry name" value="CYTOSKELETON-ASSOCIATED PROTEIN 4"/>
    <property type="match status" value="1"/>
</dbReference>
<feature type="coiled-coil region" evidence="7">
    <location>
        <begin position="375"/>
        <end position="402"/>
    </location>
</feature>
<evidence type="ECO:0000313" key="10">
    <source>
        <dbReference type="EMBL" id="GCB66376.1"/>
    </source>
</evidence>
<dbReference type="AlphaFoldDB" id="A0A401NZS5"/>
<dbReference type="GO" id="GO:0005737">
    <property type="term" value="C:cytoplasm"/>
    <property type="evidence" value="ECO:0007669"/>
    <property type="project" value="UniProtKB-SubCell"/>
</dbReference>
<comment type="subcellular location">
    <subcellularLocation>
        <location evidence="1">Cell membrane</location>
    </subcellularLocation>
    <subcellularLocation>
        <location evidence="2">Cytoplasm</location>
    </subcellularLocation>
</comment>
<evidence type="ECO:0000256" key="3">
    <source>
        <dbReference type="ARBA" id="ARBA00022475"/>
    </source>
</evidence>
<gene>
    <name evidence="10" type="ORF">scyTo_0000582</name>
</gene>
<feature type="transmembrane region" description="Helical" evidence="9">
    <location>
        <begin position="44"/>
        <end position="65"/>
    </location>
</feature>
<dbReference type="Gene3D" id="1.20.5.340">
    <property type="match status" value="1"/>
</dbReference>
<evidence type="ECO:0000256" key="2">
    <source>
        <dbReference type="ARBA" id="ARBA00004496"/>
    </source>
</evidence>
<proteinExistence type="predicted"/>
<evidence type="ECO:0000256" key="7">
    <source>
        <dbReference type="SAM" id="Coils"/>
    </source>
</evidence>
<keyword evidence="9" id="KW-1133">Transmembrane helix</keyword>
<dbReference type="PANTHER" id="PTHR45161">
    <property type="entry name" value="CYTOSKELETON-ASSOCIATED PROTEIN 4"/>
    <property type="match status" value="1"/>
</dbReference>
<keyword evidence="7" id="KW-0175">Coiled coil</keyword>
<dbReference type="EMBL" id="BFAA01000108">
    <property type="protein sequence ID" value="GCB66376.1"/>
    <property type="molecule type" value="Genomic_DNA"/>
</dbReference>
<evidence type="ECO:0008006" key="12">
    <source>
        <dbReference type="Google" id="ProtNLM"/>
    </source>
</evidence>
<name>A0A401NZS5_SCYTO</name>
<keyword evidence="3" id="KW-1003">Cell membrane</keyword>
<feature type="region of interest" description="Disordered" evidence="8">
    <location>
        <begin position="1"/>
        <end position="38"/>
    </location>
</feature>